<keyword evidence="1" id="KW-0808">Transferase</keyword>
<dbReference type="GO" id="GO:0019262">
    <property type="term" value="P:N-acetylneuraminate catabolic process"/>
    <property type="evidence" value="ECO:0007669"/>
    <property type="project" value="TreeGrafter"/>
</dbReference>
<keyword evidence="2" id="KW-1185">Reference proteome</keyword>
<dbReference type="InterPro" id="IPR043129">
    <property type="entry name" value="ATPase_NBD"/>
</dbReference>
<evidence type="ECO:0000313" key="2">
    <source>
        <dbReference type="Proteomes" id="UP000515406"/>
    </source>
</evidence>
<dbReference type="EMBL" id="LR828257">
    <property type="protein sequence ID" value="CAD0309617.1"/>
    <property type="molecule type" value="Genomic_DNA"/>
</dbReference>
<dbReference type="Pfam" id="PF00480">
    <property type="entry name" value="ROK"/>
    <property type="match status" value="1"/>
</dbReference>
<dbReference type="PANTHER" id="PTHR18964">
    <property type="entry name" value="ROK (REPRESSOR, ORF, KINASE) FAMILY"/>
    <property type="match status" value="1"/>
</dbReference>
<sequence length="412" mass="42852">MAELVNLITYYELIVSAAAVKLASPVTPLAMSSIATSAVPLHSPSFPGLSLNERDMLERLRLAGVLTRADLSRGTGLTVQTAVRLIEGLQARGMVHMGSGVARAGRGKPGVAVSLNPAHGHTLGISIATDALTLALVDFAGQVLAVSELALDAGSADAVLMQLQAGDAALLARLDHAPGPRLGIGLAMSGFFTGENGCINPPEPLRALGDFALAPWLAQACAQPVWMDNDGSVAAAGEAMLGVGQRHRDFAYLYLSYGLGGGLVIDGQVMRGARGNAGEFAGMLPAQKLERATLELLRELLADDGVEFADVRSLLAAYDPAWPAIERWIARSAPGVSLIVSAITAVCDPEAIVFGGRLPADLAQRLIAAVQIDNQPRRGQGRPMPLLLPAEAPADACAIGAATLPLKARYFR</sequence>
<dbReference type="InterPro" id="IPR036388">
    <property type="entry name" value="WH-like_DNA-bd_sf"/>
</dbReference>
<reference evidence="1 2" key="1">
    <citation type="submission" date="2020-07" db="EMBL/GenBank/DDBJ databases">
        <authorList>
            <person name="Pothier F. J."/>
        </authorList>
    </citation>
    <scope>NUCLEOTIDE SEQUENCE [LARGE SCALE GENOMIC DNA]</scope>
    <source>
        <strain evidence="1 2">CFBP 498</strain>
    </source>
</reference>
<name>A0A6V7C4Z2_9XANT</name>
<gene>
    <name evidence="1" type="primary">nanK</name>
    <name evidence="1" type="ORF">CFBP498_09580</name>
</gene>
<dbReference type="InterPro" id="IPR000600">
    <property type="entry name" value="ROK"/>
</dbReference>
<dbReference type="CDD" id="cd23763">
    <property type="entry name" value="ASKHA_ATPase_ROK"/>
    <property type="match status" value="1"/>
</dbReference>
<dbReference type="PANTHER" id="PTHR18964:SF169">
    <property type="entry name" value="N-ACETYLMANNOSAMINE KINASE"/>
    <property type="match status" value="1"/>
</dbReference>
<keyword evidence="1" id="KW-0418">Kinase</keyword>
<dbReference type="AlphaFoldDB" id="A0A6V7C4Z2"/>
<organism evidence="1 2">
    <name type="scientific">Xanthomonas hortorum pv. vitians</name>
    <dbReference type="NCBI Taxonomy" id="83224"/>
    <lineage>
        <taxon>Bacteria</taxon>
        <taxon>Pseudomonadati</taxon>
        <taxon>Pseudomonadota</taxon>
        <taxon>Gammaproteobacteria</taxon>
        <taxon>Lysobacterales</taxon>
        <taxon>Lysobacteraceae</taxon>
        <taxon>Xanthomonas</taxon>
    </lineage>
</organism>
<dbReference type="Gene3D" id="1.10.10.10">
    <property type="entry name" value="Winged helix-like DNA-binding domain superfamily/Winged helix DNA-binding domain"/>
    <property type="match status" value="1"/>
</dbReference>
<accession>A0A6V7C4Z2</accession>
<dbReference type="EMBL" id="LR828257">
    <property type="protein sequence ID" value="CAD0309631.1"/>
    <property type="molecule type" value="Genomic_DNA"/>
</dbReference>
<dbReference type="SUPFAM" id="SSF46785">
    <property type="entry name" value="Winged helix' DNA-binding domain"/>
    <property type="match status" value="1"/>
</dbReference>
<dbReference type="Gene3D" id="3.30.420.40">
    <property type="match status" value="2"/>
</dbReference>
<protein>
    <submittedName>
        <fullName evidence="1">N-acetylmannosamine kinase</fullName>
    </submittedName>
</protein>
<dbReference type="FunFam" id="3.30.420.40:FF:000235">
    <property type="entry name" value="ROK family transcriptional regulator"/>
    <property type="match status" value="1"/>
</dbReference>
<dbReference type="GO" id="GO:0009384">
    <property type="term" value="F:N-acylmannosamine kinase activity"/>
    <property type="evidence" value="ECO:0007669"/>
    <property type="project" value="TreeGrafter"/>
</dbReference>
<evidence type="ECO:0000313" key="1">
    <source>
        <dbReference type="EMBL" id="CAD0309631.1"/>
    </source>
</evidence>
<proteinExistence type="predicted"/>
<dbReference type="SUPFAM" id="SSF53067">
    <property type="entry name" value="Actin-like ATPase domain"/>
    <property type="match status" value="1"/>
</dbReference>
<dbReference type="Proteomes" id="UP000515406">
    <property type="component" value="Chromosome"/>
</dbReference>
<dbReference type="InterPro" id="IPR036390">
    <property type="entry name" value="WH_DNA-bd_sf"/>
</dbReference>